<accession>A0A1M6LTY0</accession>
<protein>
    <recommendedName>
        <fullName evidence="1">DUF4136 domain-containing protein</fullName>
    </recommendedName>
</protein>
<evidence type="ECO:0000259" key="1">
    <source>
        <dbReference type="Pfam" id="PF13590"/>
    </source>
</evidence>
<dbReference type="AlphaFoldDB" id="A0A1M6LTY0"/>
<dbReference type="RefSeq" id="WP_072994979.1">
    <property type="nucleotide sequence ID" value="NZ_FQYU01000008.1"/>
</dbReference>
<dbReference type="STRING" id="192903.SAMN04488513_10847"/>
<dbReference type="Pfam" id="PF13590">
    <property type="entry name" value="DUF4136"/>
    <property type="match status" value="1"/>
</dbReference>
<reference evidence="3" key="1">
    <citation type="submission" date="2016-11" db="EMBL/GenBank/DDBJ databases">
        <authorList>
            <person name="Varghese N."/>
            <person name="Submissions S."/>
        </authorList>
    </citation>
    <scope>NUCLEOTIDE SEQUENCE [LARGE SCALE GENOMIC DNA]</scope>
    <source>
        <strain evidence="3">DSM 19858</strain>
    </source>
</reference>
<evidence type="ECO:0000313" key="3">
    <source>
        <dbReference type="Proteomes" id="UP000184543"/>
    </source>
</evidence>
<evidence type="ECO:0000313" key="2">
    <source>
        <dbReference type="EMBL" id="SHJ74562.1"/>
    </source>
</evidence>
<dbReference type="EMBL" id="FQYU01000008">
    <property type="protein sequence ID" value="SHJ74562.1"/>
    <property type="molecule type" value="Genomic_DNA"/>
</dbReference>
<dbReference type="PROSITE" id="PS51257">
    <property type="entry name" value="PROKAR_LIPOPROTEIN"/>
    <property type="match status" value="1"/>
</dbReference>
<feature type="domain" description="DUF4136" evidence="1">
    <location>
        <begin position="21"/>
        <end position="171"/>
    </location>
</feature>
<dbReference type="Gene3D" id="3.30.160.670">
    <property type="match status" value="1"/>
</dbReference>
<gene>
    <name evidence="2" type="ORF">SAMN04488513_10847</name>
</gene>
<sequence length="172" mass="19352">MRKVVLAAMVLVTASCKTVKVYYDYDKQADFSNYTTYNYYPDMVTGLSQLDENRLFEAIDAELQIKGVRFSEDPDFYINIKARFFEPVRNSSVGLGVGGTGRNIGGGVSIGIPVGQASQHREIRFDFIDSKKDELFWKAVSESTFNGNMTPGKREARLREIVAKVLAKYPPK</sequence>
<keyword evidence="3" id="KW-1185">Reference proteome</keyword>
<proteinExistence type="predicted"/>
<dbReference type="InterPro" id="IPR025411">
    <property type="entry name" value="DUF4136"/>
</dbReference>
<dbReference type="OrthoDB" id="1430233at2"/>
<dbReference type="Proteomes" id="UP000184543">
    <property type="component" value="Unassembled WGS sequence"/>
</dbReference>
<name>A0A1M6LTY0_9FLAO</name>
<organism evidence="2 3">
    <name type="scientific">Pseudozobellia thermophila</name>
    <dbReference type="NCBI Taxonomy" id="192903"/>
    <lineage>
        <taxon>Bacteria</taxon>
        <taxon>Pseudomonadati</taxon>
        <taxon>Bacteroidota</taxon>
        <taxon>Flavobacteriia</taxon>
        <taxon>Flavobacteriales</taxon>
        <taxon>Flavobacteriaceae</taxon>
        <taxon>Pseudozobellia</taxon>
    </lineage>
</organism>